<dbReference type="AlphaFoldDB" id="A0AAU9C7B9"/>
<name>A0AAU9C7B9_9GAMM</name>
<keyword evidence="2" id="KW-1185">Reference proteome</keyword>
<dbReference type="EMBL" id="AP024718">
    <property type="protein sequence ID" value="BCX88305.1"/>
    <property type="molecule type" value="Genomic_DNA"/>
</dbReference>
<dbReference type="Proteomes" id="UP001321450">
    <property type="component" value="Chromosome"/>
</dbReference>
<dbReference type="RefSeq" id="WP_286293411.1">
    <property type="nucleotide sequence ID" value="NZ_AP024718.1"/>
</dbReference>
<dbReference type="KEGG" id="meiy:MIN45_P0674"/>
<proteinExistence type="predicted"/>
<reference evidence="2" key="1">
    <citation type="journal article" date="2024" name="Int. J. Syst. Evol. Microbiol.">
        <title>Methylomarinovum tepidoasis sp. nov., a moderately thermophilic methanotroph of the family Methylothermaceae isolated from a deep-sea hydrothermal field.</title>
        <authorList>
            <person name="Hirayama H."/>
            <person name="Takaki Y."/>
            <person name="Abe M."/>
            <person name="Miyazaki M."/>
            <person name="Uematsu K."/>
            <person name="Matsui Y."/>
            <person name="Takai K."/>
        </authorList>
    </citation>
    <scope>NUCLEOTIDE SEQUENCE [LARGE SCALE GENOMIC DNA]</scope>
    <source>
        <strain evidence="2">IN45</strain>
    </source>
</reference>
<gene>
    <name evidence="1" type="ORF">MIN45_P0674</name>
</gene>
<protein>
    <submittedName>
        <fullName evidence="1">Uncharacterized protein</fullName>
    </submittedName>
</protein>
<accession>A0AAU9C7B9</accession>
<organism evidence="1 2">
    <name type="scientific">Methylomarinovum tepidoasis</name>
    <dbReference type="NCBI Taxonomy" id="2840183"/>
    <lineage>
        <taxon>Bacteria</taxon>
        <taxon>Pseudomonadati</taxon>
        <taxon>Pseudomonadota</taxon>
        <taxon>Gammaproteobacteria</taxon>
        <taxon>Methylococcales</taxon>
        <taxon>Methylothermaceae</taxon>
        <taxon>Methylomarinovum</taxon>
    </lineage>
</organism>
<sequence>MTTAVSTFDPATISAWLIELEDSKPRKRASALYQRLQQLNGAHLEADSSLQQLERLRGPVFAAAQALAGVFLQEMKDSYLAARKTAKLCIFLQHQLASGYEHLSGPLAHQRVLASLGQMLLHFHQLGEPPGTAFWRRIYHGMGDGQANGELDHHVDDPVQGTCLSPREQLYRILTFAALPASRFEASDLHTLYQHLQRSDGLEIRGNPTEPRWVFDPGQPAPPRHPDADPPTWPWHGFSARLRKEEGLPHRVAARLQHHLGQPPAEVLSAGCRVEEIWTGHARIAEELQHRHQGTETLNWLEVPSLELVTAADPVPMEQKGIHRYLQAKLTHHPQDSLAVLEVDRTLPFDRLLALKGFDGQLTLAVARWCVAGKFGKPHRYGLDLYQGQPRCGLALIPDRGPQPAIRLPDTNFVFLPPVRLKLGTEILIDAAPTKSGRLLEWSGDFCAYALQP</sequence>
<evidence type="ECO:0000313" key="2">
    <source>
        <dbReference type="Proteomes" id="UP001321450"/>
    </source>
</evidence>
<evidence type="ECO:0000313" key="1">
    <source>
        <dbReference type="EMBL" id="BCX88305.1"/>
    </source>
</evidence>